<dbReference type="EMBL" id="AP026978">
    <property type="protein sequence ID" value="BDT98988.1"/>
    <property type="molecule type" value="Genomic_DNA"/>
</dbReference>
<evidence type="ECO:0000313" key="2">
    <source>
        <dbReference type="Proteomes" id="UP001317870"/>
    </source>
</evidence>
<accession>A0ABN6U193</accession>
<organism evidence="1 2">
    <name type="scientific">Nocardia sputorum</name>
    <dbReference type="NCBI Taxonomy" id="2984338"/>
    <lineage>
        <taxon>Bacteria</taxon>
        <taxon>Bacillati</taxon>
        <taxon>Actinomycetota</taxon>
        <taxon>Actinomycetes</taxon>
        <taxon>Mycobacteriales</taxon>
        <taxon>Nocardiaceae</taxon>
        <taxon>Nocardia</taxon>
    </lineage>
</organism>
<sequence length="569" mass="62368">MSSNDSDLSDPHYGYDFVVATTQGSINATLKEFLAAIAEPVTTACYVADDKGHPVSIDYAKLKQQSGVDPFAIPANVDAANDTDIKKLISARFMFGFQAQLGLPPMSSPQKIPDIVDLGGDTATVGFNLLCAEFAIVNLTPPGGYNTDATWDRFDQQKDAPWIFSTKVDLRLSTVDQSAYSKLPPDVQQQIKNLGDNAFSVQQLLYDLDNAALETVPTIEGVKPGTLLYTMLEQDFVGAYFTQMQKEHKPLMGVMIAQQDAPPATLTLTDFNFQVSPFLGSDGQEIANPTKEQRDLATLNYLCAADKDALPPPVKFGWNWVDTLSESDGVIAINRNTFGNYFYHQLKDYVPGNCMLPSVSVWESGFLGDTTNYKWSLTPGQSPTVTQGKDTSGATVLTFHYAPPSQHDEAHWLGEAVGGMTLSTSFDLSVTFQGNTITISQHLVVYAEVWHTPSSGDKGNVVDKTINETYTLDVDQNGRLVTSDPAIQNIDNSYKLHTSGFLAWIANIQDLENDIQNWLKCIAPCNLKALPVSIVDNFVFPGGKTFTYKNVNFSDHQDLVSHITYTQPG</sequence>
<reference evidence="1 2" key="1">
    <citation type="submission" date="2022-11" db="EMBL/GenBank/DDBJ databases">
        <title>Genome Sequencing of Nocardia sp. ON39_IFM12276 and assembly.</title>
        <authorList>
            <person name="Shimojima M."/>
            <person name="Toyokawa M."/>
            <person name="Uesaka K."/>
        </authorList>
    </citation>
    <scope>NUCLEOTIDE SEQUENCE [LARGE SCALE GENOMIC DNA]</scope>
    <source>
        <strain evidence="1 2">IFM 12276</strain>
    </source>
</reference>
<protein>
    <submittedName>
        <fullName evidence="1">Uncharacterized protein</fullName>
    </submittedName>
</protein>
<keyword evidence="2" id="KW-1185">Reference proteome</keyword>
<dbReference type="Proteomes" id="UP001317870">
    <property type="component" value="Chromosome"/>
</dbReference>
<evidence type="ECO:0000313" key="1">
    <source>
        <dbReference type="EMBL" id="BDT98988.1"/>
    </source>
</evidence>
<dbReference type="RefSeq" id="WP_281879076.1">
    <property type="nucleotide sequence ID" value="NZ_AP026976.1"/>
</dbReference>
<name>A0ABN6U193_9NOCA</name>
<proteinExistence type="predicted"/>
<gene>
    <name evidence="1" type="ORF">IFM12276_20170</name>
</gene>